<dbReference type="Gene3D" id="3.40.50.1110">
    <property type="entry name" value="SGNH hydrolase"/>
    <property type="match status" value="1"/>
</dbReference>
<dbReference type="PANTHER" id="PTHR43784">
    <property type="entry name" value="GDSL-LIKE LIPASE/ACYLHYDROLASE, PUTATIVE (AFU_ORTHOLOGUE AFUA_2G00820)-RELATED"/>
    <property type="match status" value="1"/>
</dbReference>
<dbReference type="PANTHER" id="PTHR43784:SF2">
    <property type="entry name" value="GDSL-LIKE LIPASE_ACYLHYDROLASE, PUTATIVE (AFU_ORTHOLOGUE AFUA_2G00820)-RELATED"/>
    <property type="match status" value="1"/>
</dbReference>
<comment type="caution">
    <text evidence="2">The sequence shown here is derived from an EMBL/GenBank/DDBJ whole genome shotgun (WGS) entry which is preliminary data.</text>
</comment>
<dbReference type="Proteomes" id="UP000432015">
    <property type="component" value="Unassembled WGS sequence"/>
</dbReference>
<proteinExistence type="predicted"/>
<dbReference type="InterPro" id="IPR013830">
    <property type="entry name" value="SGNH_hydro"/>
</dbReference>
<dbReference type="EMBL" id="WOFH01000021">
    <property type="protein sequence ID" value="MUN42507.1"/>
    <property type="molecule type" value="Genomic_DNA"/>
</dbReference>
<evidence type="ECO:0000259" key="1">
    <source>
        <dbReference type="Pfam" id="PF13472"/>
    </source>
</evidence>
<dbReference type="GO" id="GO:0016787">
    <property type="term" value="F:hydrolase activity"/>
    <property type="evidence" value="ECO:0007669"/>
    <property type="project" value="UniProtKB-KW"/>
</dbReference>
<name>A0A7K1LDL0_9ACTN</name>
<dbReference type="RefSeq" id="WP_156222221.1">
    <property type="nucleotide sequence ID" value="NZ_WOFH01000021.1"/>
</dbReference>
<keyword evidence="2" id="KW-0378">Hydrolase</keyword>
<evidence type="ECO:0000313" key="2">
    <source>
        <dbReference type="EMBL" id="MUN42507.1"/>
    </source>
</evidence>
<evidence type="ECO:0000313" key="3">
    <source>
        <dbReference type="Proteomes" id="UP000432015"/>
    </source>
</evidence>
<gene>
    <name evidence="2" type="ORF">GNZ18_38845</name>
</gene>
<dbReference type="SUPFAM" id="SSF52266">
    <property type="entry name" value="SGNH hydrolase"/>
    <property type="match status" value="1"/>
</dbReference>
<dbReference type="CDD" id="cd01832">
    <property type="entry name" value="SGNH_hydrolase_like_1"/>
    <property type="match status" value="1"/>
</dbReference>
<accession>A0A7K1LDL0</accession>
<keyword evidence="3" id="KW-1185">Reference proteome</keyword>
<dbReference type="InterPro" id="IPR053140">
    <property type="entry name" value="GDSL_Rv0518-like"/>
</dbReference>
<sequence length="259" mass="28450">MRYLRYVAIGDSQTEGLNDGDDRTGYRGWADRLAETLAAREPDFRYANLAVRGHLTGRIRAEQAGAALALEPDLVTVMAGVNDLIRPGFDARAVTADLEAMYADFTASGARVVAFTFPDVGKIAPLVRHLRPKLVDFNARIRAAARRHDVVLVDTFPHSVTTDPRLWSGDRIHASPLGHARIAAAVAEALALPDADTSWTAPLPPLPPVPQWHRARAEATWAATFLGPWVVRRLRGRSSADGRIAKRPRLEPIRTNEHP</sequence>
<dbReference type="InterPro" id="IPR036514">
    <property type="entry name" value="SGNH_hydro_sf"/>
</dbReference>
<organism evidence="2 3">
    <name type="scientific">Actinomadura litoris</name>
    <dbReference type="NCBI Taxonomy" id="2678616"/>
    <lineage>
        <taxon>Bacteria</taxon>
        <taxon>Bacillati</taxon>
        <taxon>Actinomycetota</taxon>
        <taxon>Actinomycetes</taxon>
        <taxon>Streptosporangiales</taxon>
        <taxon>Thermomonosporaceae</taxon>
        <taxon>Actinomadura</taxon>
    </lineage>
</organism>
<feature type="domain" description="SGNH hydrolase-type esterase" evidence="1">
    <location>
        <begin position="8"/>
        <end position="181"/>
    </location>
</feature>
<dbReference type="AlphaFoldDB" id="A0A7K1LDL0"/>
<protein>
    <submittedName>
        <fullName evidence="2">SGNH/GDSL hydrolase family protein</fullName>
    </submittedName>
</protein>
<dbReference type="Pfam" id="PF13472">
    <property type="entry name" value="Lipase_GDSL_2"/>
    <property type="match status" value="1"/>
</dbReference>
<reference evidence="2 3" key="1">
    <citation type="submission" date="2019-11" db="EMBL/GenBank/DDBJ databases">
        <authorList>
            <person name="Cao P."/>
        </authorList>
    </citation>
    <scope>NUCLEOTIDE SEQUENCE [LARGE SCALE GENOMIC DNA]</scope>
    <source>
        <strain evidence="2 3">NEAU-AAG5</strain>
    </source>
</reference>